<organism evidence="2 3">
    <name type="scientific">Microbacter margulisiae</name>
    <dbReference type="NCBI Taxonomy" id="1350067"/>
    <lineage>
        <taxon>Bacteria</taxon>
        <taxon>Pseudomonadati</taxon>
        <taxon>Bacteroidota</taxon>
        <taxon>Bacteroidia</taxon>
        <taxon>Bacteroidales</taxon>
        <taxon>Porphyromonadaceae</taxon>
        <taxon>Microbacter</taxon>
    </lineage>
</organism>
<evidence type="ECO:0000256" key="1">
    <source>
        <dbReference type="SAM" id="Phobius"/>
    </source>
</evidence>
<keyword evidence="1" id="KW-0472">Membrane</keyword>
<dbReference type="EMBL" id="JACHYB010000001">
    <property type="protein sequence ID" value="MBB3186203.1"/>
    <property type="molecule type" value="Genomic_DNA"/>
</dbReference>
<reference evidence="2 3" key="1">
    <citation type="submission" date="2020-08" db="EMBL/GenBank/DDBJ databases">
        <title>Genomic Encyclopedia of Type Strains, Phase IV (KMG-IV): sequencing the most valuable type-strain genomes for metagenomic binning, comparative biology and taxonomic classification.</title>
        <authorList>
            <person name="Goeker M."/>
        </authorList>
    </citation>
    <scope>NUCLEOTIDE SEQUENCE [LARGE SCALE GENOMIC DNA]</scope>
    <source>
        <strain evidence="2 3">DSM 27471</strain>
    </source>
</reference>
<name>A0A7W5DP80_9PORP</name>
<gene>
    <name evidence="2" type="ORF">FHX64_000366</name>
</gene>
<dbReference type="Gene3D" id="3.20.20.80">
    <property type="entry name" value="Glycosidases"/>
    <property type="match status" value="1"/>
</dbReference>
<dbReference type="AlphaFoldDB" id="A0A7W5DP80"/>
<dbReference type="SUPFAM" id="SSF51445">
    <property type="entry name" value="(Trans)glycosidases"/>
    <property type="match status" value="1"/>
</dbReference>
<keyword evidence="1" id="KW-1133">Transmembrane helix</keyword>
<accession>A0A7W5DP80</accession>
<evidence type="ECO:0000313" key="2">
    <source>
        <dbReference type="EMBL" id="MBB3186203.1"/>
    </source>
</evidence>
<keyword evidence="3" id="KW-1185">Reference proteome</keyword>
<dbReference type="InterPro" id="IPR017853">
    <property type="entry name" value="GH"/>
</dbReference>
<protein>
    <recommendedName>
        <fullName evidence="4">Alpha-L-fucosidase</fullName>
    </recommendedName>
</protein>
<comment type="caution">
    <text evidence="2">The sequence shown here is derived from an EMBL/GenBank/DDBJ whole genome shotgun (WGS) entry which is preliminary data.</text>
</comment>
<evidence type="ECO:0008006" key="4">
    <source>
        <dbReference type="Google" id="ProtNLM"/>
    </source>
</evidence>
<dbReference type="Proteomes" id="UP000544222">
    <property type="component" value="Unassembled WGS sequence"/>
</dbReference>
<feature type="transmembrane region" description="Helical" evidence="1">
    <location>
        <begin position="12"/>
        <end position="29"/>
    </location>
</feature>
<evidence type="ECO:0000313" key="3">
    <source>
        <dbReference type="Proteomes" id="UP000544222"/>
    </source>
</evidence>
<sequence>MEKLIMIKKKQIIENCLIVFVFLAFSFHLKAQKDTLRSNWMVGKWGIMVHWIAPGPAPAKGPWIKDLNTAVNNFNLNRFLSQVKESGADYLVFTIGQNTGYYTSPNATLDSLVGYGHCSKRDLVLEIAEGIHHQRKRFIAYLPGEIMESKSLHKGFGWNAENQNTFQYRYTDFIRCYSLKFGKLLDGWWFDGCYNLWAAYYIPRDWKLWTSAARAGNTDAVVAYNDGSFYVGSLLPIAPYPYQDYLSGECWKFWQNKIVVGHEEPTFTTLPSSRFVKGTQCQFHVMLPIDCNKDWMHDTPGKMPPPSYTDNELFPAVLNVLKVGGTVTLNVGIYQEGYISSQTLDQLKRLNKYIKNALYK</sequence>
<keyword evidence="1" id="KW-0812">Transmembrane</keyword>
<proteinExistence type="predicted"/>